<protein>
    <recommendedName>
        <fullName evidence="1">DUF6242 domain-containing protein</fullName>
    </recommendedName>
</protein>
<dbReference type="Pfam" id="PF25852">
    <property type="entry name" value="DUF6242_C"/>
    <property type="match status" value="1"/>
</dbReference>
<reference evidence="2 3" key="1">
    <citation type="submission" date="2018-05" db="EMBL/GenBank/DDBJ databases">
        <title>Genomic Encyclopedia of Type Strains, Phase IV (KMG-IV): sequencing the most valuable type-strain genomes for metagenomic binning, comparative biology and taxonomic classification.</title>
        <authorList>
            <person name="Goeker M."/>
        </authorList>
    </citation>
    <scope>NUCLEOTIDE SEQUENCE [LARGE SCALE GENOMIC DNA]</scope>
    <source>
        <strain evidence="2 3">DSM 6462</strain>
    </source>
</reference>
<dbReference type="OrthoDB" id="564699at2"/>
<organism evidence="2 3">
    <name type="scientific">Chelatococcus asaccharovorans</name>
    <dbReference type="NCBI Taxonomy" id="28210"/>
    <lineage>
        <taxon>Bacteria</taxon>
        <taxon>Pseudomonadati</taxon>
        <taxon>Pseudomonadota</taxon>
        <taxon>Alphaproteobacteria</taxon>
        <taxon>Hyphomicrobiales</taxon>
        <taxon>Chelatococcaceae</taxon>
        <taxon>Chelatococcus</taxon>
    </lineage>
</organism>
<comment type="caution">
    <text evidence="2">The sequence shown here is derived from an EMBL/GenBank/DDBJ whole genome shotgun (WGS) entry which is preliminary data.</text>
</comment>
<evidence type="ECO:0000313" key="3">
    <source>
        <dbReference type="Proteomes" id="UP000248021"/>
    </source>
</evidence>
<dbReference type="EMBL" id="QJJK01000003">
    <property type="protein sequence ID" value="PXW61658.1"/>
    <property type="molecule type" value="Genomic_DNA"/>
</dbReference>
<proteinExistence type="predicted"/>
<name>A0A2V3UC08_9HYPH</name>
<evidence type="ECO:0000259" key="1">
    <source>
        <dbReference type="Pfam" id="PF25852"/>
    </source>
</evidence>
<keyword evidence="3" id="KW-1185">Reference proteome</keyword>
<sequence>MLWEYMLGSGEEALPPDIWLMMGGPSYSGPWKAAGSSDGVNFEFRGDAFPGSSFNVCRGAGRWVSIATTNEVFTSVDGLDWTSAGMLPVPDGTTINCMAFANGLFVAAGTGGRLVTSPDGLTWTLRTSNFPSGQIGAVAYGNGIWMAVGSSQNVITSTNGTTWAAKTNSLPASNLTGAIYAMGMWVVIGTAGLLATSANNGTSWTVRNLFAGSKNVMTIAFTGTAFFAAATDGVDHVGYVSTNGTAWSMLVTWTDMQPVKITSGGSRMALLGYDGATPFVKTSTNHGASWSPITIPAELAYVGAIAYAG</sequence>
<dbReference type="InterPro" id="IPR058667">
    <property type="entry name" value="DUF6242_C"/>
</dbReference>
<dbReference type="Proteomes" id="UP000248021">
    <property type="component" value="Unassembled WGS sequence"/>
</dbReference>
<gene>
    <name evidence="2" type="ORF">C7450_103175</name>
</gene>
<evidence type="ECO:0000313" key="2">
    <source>
        <dbReference type="EMBL" id="PXW61658.1"/>
    </source>
</evidence>
<accession>A0A2V3UC08</accession>
<dbReference type="SUPFAM" id="SSF110296">
    <property type="entry name" value="Oligoxyloglucan reducing end-specific cellobiohydrolase"/>
    <property type="match status" value="1"/>
</dbReference>
<feature type="domain" description="DUF6242" evidence="1">
    <location>
        <begin position="68"/>
        <end position="182"/>
    </location>
</feature>
<dbReference type="AlphaFoldDB" id="A0A2V3UC08"/>
<dbReference type="RefSeq" id="WP_110373965.1">
    <property type="nucleotide sequence ID" value="NZ_JAHBRY010000001.1"/>
</dbReference>